<dbReference type="Gene3D" id="3.90.1140.10">
    <property type="entry name" value="Cyclic phosphodiesterase"/>
    <property type="match status" value="1"/>
</dbReference>
<proteinExistence type="predicted"/>
<dbReference type="EMBL" id="ML995477">
    <property type="protein sequence ID" value="KAF2145531.1"/>
    <property type="molecule type" value="Genomic_DNA"/>
</dbReference>
<dbReference type="GeneID" id="54303515"/>
<dbReference type="OrthoDB" id="514292at2759"/>
<dbReference type="PANTHER" id="PTHR28141">
    <property type="entry name" value="2',3'-CYCLIC-NUCLEOTIDE 3'-PHOSPHODIESTERASE"/>
    <property type="match status" value="1"/>
</dbReference>
<dbReference type="GO" id="GO:0004113">
    <property type="term" value="F:2',3'-cyclic-nucleotide 3'-phosphodiesterase activity"/>
    <property type="evidence" value="ECO:0007669"/>
    <property type="project" value="TreeGrafter"/>
</dbReference>
<gene>
    <name evidence="1" type="ORF">K452DRAFT_355968</name>
</gene>
<keyword evidence="2" id="KW-1185">Reference proteome</keyword>
<name>A0A6A6BSH4_9PEZI</name>
<accession>A0A6A6BSH4</accession>
<dbReference type="InterPro" id="IPR012386">
    <property type="entry name" value="Cyclic-nucl_3Pdiesterase"/>
</dbReference>
<protein>
    <recommendedName>
        <fullName evidence="3">2',3'-cyclic-nucleotide 3'-phosphodiesterase</fullName>
    </recommendedName>
</protein>
<dbReference type="GO" id="GO:0009187">
    <property type="term" value="P:cyclic nucleotide metabolic process"/>
    <property type="evidence" value="ECO:0007669"/>
    <property type="project" value="TreeGrafter"/>
</dbReference>
<reference evidence="1" key="1">
    <citation type="journal article" date="2020" name="Stud. Mycol.">
        <title>101 Dothideomycetes genomes: a test case for predicting lifestyles and emergence of pathogens.</title>
        <authorList>
            <person name="Haridas S."/>
            <person name="Albert R."/>
            <person name="Binder M."/>
            <person name="Bloem J."/>
            <person name="Labutti K."/>
            <person name="Salamov A."/>
            <person name="Andreopoulos B."/>
            <person name="Baker S."/>
            <person name="Barry K."/>
            <person name="Bills G."/>
            <person name="Bluhm B."/>
            <person name="Cannon C."/>
            <person name="Castanera R."/>
            <person name="Culley D."/>
            <person name="Daum C."/>
            <person name="Ezra D."/>
            <person name="Gonzalez J."/>
            <person name="Henrissat B."/>
            <person name="Kuo A."/>
            <person name="Liang C."/>
            <person name="Lipzen A."/>
            <person name="Lutzoni F."/>
            <person name="Magnuson J."/>
            <person name="Mondo S."/>
            <person name="Nolan M."/>
            <person name="Ohm R."/>
            <person name="Pangilinan J."/>
            <person name="Park H.-J."/>
            <person name="Ramirez L."/>
            <person name="Alfaro M."/>
            <person name="Sun H."/>
            <person name="Tritt A."/>
            <person name="Yoshinaga Y."/>
            <person name="Zwiers L.-H."/>
            <person name="Turgeon B."/>
            <person name="Goodwin S."/>
            <person name="Spatafora J."/>
            <person name="Crous P."/>
            <person name="Grigoriev I."/>
        </authorList>
    </citation>
    <scope>NUCLEOTIDE SEQUENCE</scope>
    <source>
        <strain evidence="1">CBS 121167</strain>
    </source>
</reference>
<evidence type="ECO:0008006" key="3">
    <source>
        <dbReference type="Google" id="ProtNLM"/>
    </source>
</evidence>
<evidence type="ECO:0000313" key="1">
    <source>
        <dbReference type="EMBL" id="KAF2145531.1"/>
    </source>
</evidence>
<dbReference type="PANTHER" id="PTHR28141:SF1">
    <property type="entry name" value="2',3'-CYCLIC-NUCLEOTIDE 3'-PHOSPHODIESTERASE"/>
    <property type="match status" value="1"/>
</dbReference>
<dbReference type="Pfam" id="PF07823">
    <property type="entry name" value="CPDase"/>
    <property type="match status" value="1"/>
</dbReference>
<organism evidence="1 2">
    <name type="scientific">Aplosporella prunicola CBS 121167</name>
    <dbReference type="NCBI Taxonomy" id="1176127"/>
    <lineage>
        <taxon>Eukaryota</taxon>
        <taxon>Fungi</taxon>
        <taxon>Dikarya</taxon>
        <taxon>Ascomycota</taxon>
        <taxon>Pezizomycotina</taxon>
        <taxon>Dothideomycetes</taxon>
        <taxon>Dothideomycetes incertae sedis</taxon>
        <taxon>Botryosphaeriales</taxon>
        <taxon>Aplosporellaceae</taxon>
        <taxon>Aplosporella</taxon>
    </lineage>
</organism>
<dbReference type="Proteomes" id="UP000799438">
    <property type="component" value="Unassembled WGS sequence"/>
</dbReference>
<dbReference type="AlphaFoldDB" id="A0A6A6BSH4"/>
<evidence type="ECO:0000313" key="2">
    <source>
        <dbReference type="Proteomes" id="UP000799438"/>
    </source>
</evidence>
<sequence length="205" mass="22251">MPGCSLWLVPPEGSAISTTLSTLISEILPKHFPDASPPTFVPHVTLTSDIAPSVFSPALDESQQKSDAQAWIDQLPNIPKGGDVVVKFQALDVGEAFVKKLTLRVEKGGVKELAFRARMYGVEKGGAPHNAEEWVKNSYGPHNSLVYGDMPISDEKKSELQKLVEEAGISINGSGNLGGWKGGDVWLVPTFKNFADWQPWAKRAL</sequence>
<dbReference type="SUPFAM" id="SSF55144">
    <property type="entry name" value="LigT-like"/>
    <property type="match status" value="1"/>
</dbReference>
<dbReference type="RefSeq" id="XP_033401243.1">
    <property type="nucleotide sequence ID" value="XM_033546009.1"/>
</dbReference>
<dbReference type="InterPro" id="IPR009097">
    <property type="entry name" value="Cyclic_Pdiesterase"/>
</dbReference>